<feature type="compositionally biased region" description="Basic and acidic residues" evidence="1">
    <location>
        <begin position="163"/>
        <end position="173"/>
    </location>
</feature>
<reference evidence="2 3" key="1">
    <citation type="journal article" date="2008" name="Nature">
        <title>The Trichoplax genome and the nature of placozoans.</title>
        <authorList>
            <person name="Srivastava M."/>
            <person name="Begovic E."/>
            <person name="Chapman J."/>
            <person name="Putnam N.H."/>
            <person name="Hellsten U."/>
            <person name="Kawashima T."/>
            <person name="Kuo A."/>
            <person name="Mitros T."/>
            <person name="Salamov A."/>
            <person name="Carpenter M.L."/>
            <person name="Signorovitch A.Y."/>
            <person name="Moreno M.A."/>
            <person name="Kamm K."/>
            <person name="Grimwood J."/>
            <person name="Schmutz J."/>
            <person name="Shapiro H."/>
            <person name="Grigoriev I.V."/>
            <person name="Buss L.W."/>
            <person name="Schierwater B."/>
            <person name="Dellaporta S.L."/>
            <person name="Rokhsar D.S."/>
        </authorList>
    </citation>
    <scope>NUCLEOTIDE SEQUENCE [LARGE SCALE GENOMIC DNA]</scope>
    <source>
        <strain evidence="2 3">Grell-BS-1999</strain>
    </source>
</reference>
<dbReference type="EMBL" id="DS985244">
    <property type="protein sequence ID" value="EDV25906.1"/>
    <property type="molecule type" value="Genomic_DNA"/>
</dbReference>
<gene>
    <name evidence="2" type="ORF">TRIADDRAFT_55453</name>
</gene>
<accession>B3RUY0</accession>
<feature type="compositionally biased region" description="Polar residues" evidence="1">
    <location>
        <begin position="137"/>
        <end position="162"/>
    </location>
</feature>
<protein>
    <recommendedName>
        <fullName evidence="4">AB hydrolase-1 domain-containing protein</fullName>
    </recommendedName>
</protein>
<dbReference type="Proteomes" id="UP000009022">
    <property type="component" value="Unassembled WGS sequence"/>
</dbReference>
<evidence type="ECO:0000313" key="2">
    <source>
        <dbReference type="EMBL" id="EDV25906.1"/>
    </source>
</evidence>
<dbReference type="PhylomeDB" id="B3RUY0"/>
<dbReference type="RefSeq" id="XP_002111939.1">
    <property type="nucleotide sequence ID" value="XM_002111903.1"/>
</dbReference>
<dbReference type="SUPFAM" id="SSF53474">
    <property type="entry name" value="alpha/beta-Hydrolases"/>
    <property type="match status" value="1"/>
</dbReference>
<sequence>MTHSMDLHLDYELPEKIHKNILCRRYMFRLNELKDEWAIFRFNYGNAVANKFVYYTVDRINQASRHTRAIRQTKVPRYFIVGMEDPHVGDDIIGAWKRNVSADSIVELNGAGHYPYLEKPREMFNAYQNFRKSIMPNVTKSNSAPQSNESPRSEANNKSATNAKKDAKNQAKL</sequence>
<dbReference type="GeneID" id="6752643"/>
<evidence type="ECO:0000256" key="1">
    <source>
        <dbReference type="SAM" id="MobiDB-lite"/>
    </source>
</evidence>
<dbReference type="Gene3D" id="3.40.50.1820">
    <property type="entry name" value="alpha/beta hydrolase"/>
    <property type="match status" value="1"/>
</dbReference>
<dbReference type="InParanoid" id="B3RUY0"/>
<dbReference type="KEGG" id="tad:TRIADDRAFT_55453"/>
<keyword evidence="3" id="KW-1185">Reference proteome</keyword>
<feature type="region of interest" description="Disordered" evidence="1">
    <location>
        <begin position="137"/>
        <end position="173"/>
    </location>
</feature>
<evidence type="ECO:0008006" key="4">
    <source>
        <dbReference type="Google" id="ProtNLM"/>
    </source>
</evidence>
<dbReference type="CTD" id="6752643"/>
<name>B3RUY0_TRIAD</name>
<dbReference type="AlphaFoldDB" id="B3RUY0"/>
<evidence type="ECO:0000313" key="3">
    <source>
        <dbReference type="Proteomes" id="UP000009022"/>
    </source>
</evidence>
<organism evidence="2 3">
    <name type="scientific">Trichoplax adhaerens</name>
    <name type="common">Trichoplax reptans</name>
    <dbReference type="NCBI Taxonomy" id="10228"/>
    <lineage>
        <taxon>Eukaryota</taxon>
        <taxon>Metazoa</taxon>
        <taxon>Placozoa</taxon>
        <taxon>Uniplacotomia</taxon>
        <taxon>Trichoplacea</taxon>
        <taxon>Trichoplacidae</taxon>
        <taxon>Trichoplax</taxon>
    </lineage>
</organism>
<dbReference type="InterPro" id="IPR029058">
    <property type="entry name" value="AB_hydrolase_fold"/>
</dbReference>
<proteinExistence type="predicted"/>
<dbReference type="HOGENOM" id="CLU_1549634_0_0_1"/>